<keyword evidence="2" id="KW-1185">Reference proteome</keyword>
<organism evidence="1 2">
    <name type="scientific">Brassica carinata</name>
    <name type="common">Ethiopian mustard</name>
    <name type="synonym">Abyssinian cabbage</name>
    <dbReference type="NCBI Taxonomy" id="52824"/>
    <lineage>
        <taxon>Eukaryota</taxon>
        <taxon>Viridiplantae</taxon>
        <taxon>Streptophyta</taxon>
        <taxon>Embryophyta</taxon>
        <taxon>Tracheophyta</taxon>
        <taxon>Spermatophyta</taxon>
        <taxon>Magnoliopsida</taxon>
        <taxon>eudicotyledons</taxon>
        <taxon>Gunneridae</taxon>
        <taxon>Pentapetalae</taxon>
        <taxon>rosids</taxon>
        <taxon>malvids</taxon>
        <taxon>Brassicales</taxon>
        <taxon>Brassicaceae</taxon>
        <taxon>Brassiceae</taxon>
        <taxon>Brassica</taxon>
    </lineage>
</organism>
<accession>A0A8X7VR17</accession>
<evidence type="ECO:0000313" key="1">
    <source>
        <dbReference type="EMBL" id="KAG2315568.1"/>
    </source>
</evidence>
<protein>
    <submittedName>
        <fullName evidence="1">Uncharacterized protein</fullName>
    </submittedName>
</protein>
<comment type="caution">
    <text evidence="1">The sequence shown here is derived from an EMBL/GenBank/DDBJ whole genome shotgun (WGS) entry which is preliminary data.</text>
</comment>
<sequence length="155" mass="16959">MLIKKQTEDRWLCGFAYTQGAIDIKIHEFDVARISGGSNAASGNKGAAYSEKVNISVFGGVSLAPVNSNGWTSLMVAGSWHWNWLDEILNPTTDQPQGHPLEVPYLFICLPVMSIIEIALVCGRRGNDCLTPCRDPFPVCMERKCIVASGCGHEF</sequence>
<reference evidence="1 2" key="1">
    <citation type="submission" date="2020-02" db="EMBL/GenBank/DDBJ databases">
        <authorList>
            <person name="Ma Q."/>
            <person name="Huang Y."/>
            <person name="Song X."/>
            <person name="Pei D."/>
        </authorList>
    </citation>
    <scope>NUCLEOTIDE SEQUENCE [LARGE SCALE GENOMIC DNA]</scope>
    <source>
        <strain evidence="1">Sxm20200214</strain>
        <tissue evidence="1">Leaf</tissue>
    </source>
</reference>
<gene>
    <name evidence="1" type="ORF">Bca52824_018690</name>
</gene>
<evidence type="ECO:0000313" key="2">
    <source>
        <dbReference type="Proteomes" id="UP000886595"/>
    </source>
</evidence>
<dbReference type="AlphaFoldDB" id="A0A8X7VR17"/>
<proteinExistence type="predicted"/>
<dbReference type="EMBL" id="JAAMPC010000004">
    <property type="protein sequence ID" value="KAG2315568.1"/>
    <property type="molecule type" value="Genomic_DNA"/>
</dbReference>
<name>A0A8X7VR17_BRACI</name>
<dbReference type="OrthoDB" id="10406517at2759"/>
<dbReference type="Proteomes" id="UP000886595">
    <property type="component" value="Unassembled WGS sequence"/>
</dbReference>